<dbReference type="STRING" id="42514.ENSPNAP00000013700"/>
<keyword evidence="1" id="KW-0175">Coiled coil</keyword>
<reference evidence="5" key="3">
    <citation type="submission" date="2025-09" db="UniProtKB">
        <authorList>
            <consortium name="Ensembl"/>
        </authorList>
    </citation>
    <scope>IDENTIFICATION</scope>
</reference>
<gene>
    <name evidence="5" type="primary">CCDC138</name>
</gene>
<feature type="coiled-coil region" evidence="1">
    <location>
        <begin position="202"/>
        <end position="289"/>
    </location>
</feature>
<name>A0A3B4CQR1_PYGNA</name>
<protein>
    <recommendedName>
        <fullName evidence="7">Coiled-coil domain containing 138</fullName>
    </recommendedName>
</protein>
<evidence type="ECO:0000313" key="5">
    <source>
        <dbReference type="Ensembl" id="ENSPNAP00000013700.1"/>
    </source>
</evidence>
<dbReference type="PANTHER" id="PTHR34523">
    <property type="entry name" value="COILED-COIL DOMAIN-CONTAINING PROTEIN 138"/>
    <property type="match status" value="1"/>
</dbReference>
<keyword evidence="6" id="KW-1185">Reference proteome</keyword>
<feature type="compositionally biased region" description="Basic and acidic residues" evidence="2">
    <location>
        <begin position="38"/>
        <end position="63"/>
    </location>
</feature>
<reference evidence="5 6" key="1">
    <citation type="submission" date="2020-10" db="EMBL/GenBank/DDBJ databases">
        <title>Pygocentrus nattereri (red-bellied piranha) genome, fPygNat1, primary haplotype.</title>
        <authorList>
            <person name="Myers G."/>
            <person name="Meyer A."/>
            <person name="Karagic N."/>
            <person name="Pippel M."/>
            <person name="Winkler S."/>
            <person name="Tracey A."/>
            <person name="Wood J."/>
            <person name="Formenti G."/>
            <person name="Howe K."/>
            <person name="Fedrigo O."/>
            <person name="Jarvis E.D."/>
        </authorList>
    </citation>
    <scope>NUCLEOTIDE SEQUENCE [LARGE SCALE GENOMIC DNA]</scope>
</reference>
<evidence type="ECO:0000313" key="6">
    <source>
        <dbReference type="Proteomes" id="UP001501920"/>
    </source>
</evidence>
<dbReference type="Pfam" id="PF21037">
    <property type="entry name" value="CCDC138_cc"/>
    <property type="match status" value="1"/>
</dbReference>
<feature type="region of interest" description="Disordered" evidence="2">
    <location>
        <begin position="25"/>
        <end position="63"/>
    </location>
</feature>
<dbReference type="GeneTree" id="ENSGT00390000000217"/>
<sequence length="615" mass="69803">MSSRDTDLNLKVEILKKKYLERRKRVSDPVLSGEDDEKPAKHDAVVSRKDGHKNSSRSREMKSYDRALKDLLEVVSSRPQRLDSTQSVPGSEDELSEKINSFEETNILCTETDVTLPSNLACSSSSCVTEPGWFGRERLRDQTEGLMRSPTPIGQVYQEMVQIYEKLQAERLSQQVWAAELFEREQQLQQREKQLLQHQNTIHRLQGVEEEVLSRINNLQQQYQQEMEKLRADLKEKTKENKRIKSSFDSIKELNDTMKKQLNEVSEQNKRLEGQSRKVQARLDNLQRKYDGMAHRGRENIAPKAFDHKASKQAGSQPSVKASKGPLSSSTVKLLATLLDWVVDGQLGGSEQGKNEREFDQYGVPYQTLHERCSKVLPVLVEQLQQAELSLQLPLLRFIYCILAQLEHNAQHPPLTSTLRRLGEEVSRGPGEGSKARVSPLFRTSCLHTRFLSTLIILKTISQVDILAQALDVLHGDVRTDEGQALFLKYQASSSILALLRAGSPGLLAPAVEVLLQMSAESRHQLAFLEACSTDHFFRCVSLLLRNPRLDLSLVEKLSILLQRLSGIRKNRRLFEACSLHLLLQEMHRTADPARAFLSINLSSILFNLGMPTRS</sequence>
<evidence type="ECO:0000256" key="1">
    <source>
        <dbReference type="SAM" id="Coils"/>
    </source>
</evidence>
<feature type="domain" description="Coiled-coil-domain-containing protein 138 coiled-coil" evidence="4">
    <location>
        <begin position="239"/>
        <end position="292"/>
    </location>
</feature>
<dbReference type="GeneID" id="108439510"/>
<feature type="domain" description="Coiled-coil" evidence="3">
    <location>
        <begin position="338"/>
        <end position="609"/>
    </location>
</feature>
<evidence type="ECO:0000259" key="3">
    <source>
        <dbReference type="Pfam" id="PF21035"/>
    </source>
</evidence>
<proteinExistence type="predicted"/>
<dbReference type="AlphaFoldDB" id="A0A3B4CQR1"/>
<dbReference type="Pfam" id="PF21035">
    <property type="entry name" value="CCDC138_C"/>
    <property type="match status" value="1"/>
</dbReference>
<dbReference type="Proteomes" id="UP001501920">
    <property type="component" value="Chromosome 6"/>
</dbReference>
<reference evidence="5" key="2">
    <citation type="submission" date="2025-08" db="UniProtKB">
        <authorList>
            <consortium name="Ensembl"/>
        </authorList>
    </citation>
    <scope>IDENTIFICATION</scope>
</reference>
<dbReference type="PANTHER" id="PTHR34523:SF1">
    <property type="entry name" value="COILED-COIL DOMAIN-CONTAINING PROTEIN 138"/>
    <property type="match status" value="1"/>
</dbReference>
<dbReference type="Ensembl" id="ENSPNAT00000021376.2">
    <property type="protein sequence ID" value="ENSPNAP00000013700.1"/>
    <property type="gene ID" value="ENSPNAG00000019564.2"/>
</dbReference>
<dbReference type="InterPro" id="IPR048751">
    <property type="entry name" value="CCDC138_CC"/>
</dbReference>
<evidence type="ECO:0008006" key="7">
    <source>
        <dbReference type="Google" id="ProtNLM"/>
    </source>
</evidence>
<accession>A0A3B4CQR1</accession>
<dbReference type="OrthoDB" id="2161164at2759"/>
<organism evidence="5 6">
    <name type="scientific">Pygocentrus nattereri</name>
    <name type="common">Red-bellied piranha</name>
    <dbReference type="NCBI Taxonomy" id="42514"/>
    <lineage>
        <taxon>Eukaryota</taxon>
        <taxon>Metazoa</taxon>
        <taxon>Chordata</taxon>
        <taxon>Craniata</taxon>
        <taxon>Vertebrata</taxon>
        <taxon>Euteleostomi</taxon>
        <taxon>Actinopterygii</taxon>
        <taxon>Neopterygii</taxon>
        <taxon>Teleostei</taxon>
        <taxon>Ostariophysi</taxon>
        <taxon>Characiformes</taxon>
        <taxon>Characoidei</taxon>
        <taxon>Pygocentrus</taxon>
    </lineage>
</organism>
<dbReference type="InterPro" id="IPR048750">
    <property type="entry name" value="CCDC138_C"/>
</dbReference>
<dbReference type="OMA" id="SCSNETW"/>
<dbReference type="InterPro" id="IPR038798">
    <property type="entry name" value="CCDC138"/>
</dbReference>
<evidence type="ECO:0000256" key="2">
    <source>
        <dbReference type="SAM" id="MobiDB-lite"/>
    </source>
</evidence>
<dbReference type="Gene3D" id="1.20.5.340">
    <property type="match status" value="1"/>
</dbReference>
<evidence type="ECO:0000259" key="4">
    <source>
        <dbReference type="Pfam" id="PF21037"/>
    </source>
</evidence>